<reference evidence="2" key="1">
    <citation type="journal article" date="2023" name="Mol. Phylogenet. Evol.">
        <title>Genome-scale phylogeny and comparative genomics of the fungal order Sordariales.</title>
        <authorList>
            <person name="Hensen N."/>
            <person name="Bonometti L."/>
            <person name="Westerberg I."/>
            <person name="Brannstrom I.O."/>
            <person name="Guillou S."/>
            <person name="Cros-Aarteil S."/>
            <person name="Calhoun S."/>
            <person name="Haridas S."/>
            <person name="Kuo A."/>
            <person name="Mondo S."/>
            <person name="Pangilinan J."/>
            <person name="Riley R."/>
            <person name="LaButti K."/>
            <person name="Andreopoulos B."/>
            <person name="Lipzen A."/>
            <person name="Chen C."/>
            <person name="Yan M."/>
            <person name="Daum C."/>
            <person name="Ng V."/>
            <person name="Clum A."/>
            <person name="Steindorff A."/>
            <person name="Ohm R.A."/>
            <person name="Martin F."/>
            <person name="Silar P."/>
            <person name="Natvig D.O."/>
            <person name="Lalanne C."/>
            <person name="Gautier V."/>
            <person name="Ament-Velasquez S.L."/>
            <person name="Kruys A."/>
            <person name="Hutchinson M.I."/>
            <person name="Powell A.J."/>
            <person name="Barry K."/>
            <person name="Miller A.N."/>
            <person name="Grigoriev I.V."/>
            <person name="Debuchy R."/>
            <person name="Gladieux P."/>
            <person name="Hiltunen Thoren M."/>
            <person name="Johannesson H."/>
        </authorList>
    </citation>
    <scope>NUCLEOTIDE SEQUENCE</scope>
    <source>
        <strain evidence="2">CBS 626.80</strain>
    </source>
</reference>
<gene>
    <name evidence="2" type="ORF">QBC32DRAFT_152196</name>
</gene>
<evidence type="ECO:0000313" key="3">
    <source>
        <dbReference type="Proteomes" id="UP001303222"/>
    </source>
</evidence>
<dbReference type="EMBL" id="MU859134">
    <property type="protein sequence ID" value="KAK3951985.1"/>
    <property type="molecule type" value="Genomic_DNA"/>
</dbReference>
<name>A0AAN6NTW8_9PEZI</name>
<evidence type="ECO:0000256" key="1">
    <source>
        <dbReference type="SAM" id="MobiDB-lite"/>
    </source>
</evidence>
<feature type="compositionally biased region" description="Basic and acidic residues" evidence="1">
    <location>
        <begin position="213"/>
        <end position="226"/>
    </location>
</feature>
<dbReference type="AlphaFoldDB" id="A0AAN6NTW8"/>
<feature type="compositionally biased region" description="Basic residues" evidence="1">
    <location>
        <begin position="239"/>
        <end position="248"/>
    </location>
</feature>
<proteinExistence type="predicted"/>
<sequence>MYDSSSDEDNTPKIMVLRGEENFGLWECYVIHVFEMLGLEGFLRGTETPPLGNTPEDMEKLASFRDRKWRAWNLLYESVQSFTARKDIHIRGCGPYNRLDDYDAKVLWDELQRWYTNISPAQKLDFLRELTTIDYRQFDDIDAFLARAEFLQRRLGRLGMPVSDEMKTCMYGCLFAHHPSKILEWLFIVRYDEWDSDNMILEIRKNRFAIQDEANRHQREQQETTRRRNANGQSSGHRGGSRQRGRRR</sequence>
<reference evidence="2" key="2">
    <citation type="submission" date="2023-06" db="EMBL/GenBank/DDBJ databases">
        <authorList>
            <consortium name="Lawrence Berkeley National Laboratory"/>
            <person name="Mondo S.J."/>
            <person name="Hensen N."/>
            <person name="Bonometti L."/>
            <person name="Westerberg I."/>
            <person name="Brannstrom I.O."/>
            <person name="Guillou S."/>
            <person name="Cros-Aarteil S."/>
            <person name="Calhoun S."/>
            <person name="Haridas S."/>
            <person name="Kuo A."/>
            <person name="Pangilinan J."/>
            <person name="Riley R."/>
            <person name="Labutti K."/>
            <person name="Andreopoulos B."/>
            <person name="Lipzen A."/>
            <person name="Chen C."/>
            <person name="Yanf M."/>
            <person name="Daum C."/>
            <person name="Ng V."/>
            <person name="Clum A."/>
            <person name="Steindorff A."/>
            <person name="Ohm R."/>
            <person name="Martin F."/>
            <person name="Silar P."/>
            <person name="Natvig D."/>
            <person name="Lalanne C."/>
            <person name="Gautier V."/>
            <person name="Ament-Velasquez S.L."/>
            <person name="Kruys A."/>
            <person name="Hutchinson M.I."/>
            <person name="Powell A.J."/>
            <person name="Barry K."/>
            <person name="Miller A.N."/>
            <person name="Grigoriev I.V."/>
            <person name="Debuchy R."/>
            <person name="Gladieux P."/>
            <person name="Thoren M.H."/>
            <person name="Johannesson H."/>
        </authorList>
    </citation>
    <scope>NUCLEOTIDE SEQUENCE</scope>
    <source>
        <strain evidence="2">CBS 626.80</strain>
    </source>
</reference>
<organism evidence="2 3">
    <name type="scientific">Pseudoneurospora amorphoporcata</name>
    <dbReference type="NCBI Taxonomy" id="241081"/>
    <lineage>
        <taxon>Eukaryota</taxon>
        <taxon>Fungi</taxon>
        <taxon>Dikarya</taxon>
        <taxon>Ascomycota</taxon>
        <taxon>Pezizomycotina</taxon>
        <taxon>Sordariomycetes</taxon>
        <taxon>Sordariomycetidae</taxon>
        <taxon>Sordariales</taxon>
        <taxon>Sordariaceae</taxon>
        <taxon>Pseudoneurospora</taxon>
    </lineage>
</organism>
<feature type="region of interest" description="Disordered" evidence="1">
    <location>
        <begin position="213"/>
        <end position="248"/>
    </location>
</feature>
<evidence type="ECO:0000313" key="2">
    <source>
        <dbReference type="EMBL" id="KAK3951985.1"/>
    </source>
</evidence>
<accession>A0AAN6NTW8</accession>
<dbReference type="Proteomes" id="UP001303222">
    <property type="component" value="Unassembled WGS sequence"/>
</dbReference>
<keyword evidence="3" id="KW-1185">Reference proteome</keyword>
<protein>
    <submittedName>
        <fullName evidence="2">Uncharacterized protein</fullName>
    </submittedName>
</protein>
<comment type="caution">
    <text evidence="2">The sequence shown here is derived from an EMBL/GenBank/DDBJ whole genome shotgun (WGS) entry which is preliminary data.</text>
</comment>